<dbReference type="EMBL" id="JAVREH010000077">
    <property type="protein sequence ID" value="MDT0264197.1"/>
    <property type="molecule type" value="Genomic_DNA"/>
</dbReference>
<dbReference type="Proteomes" id="UP001183176">
    <property type="component" value="Unassembled WGS sequence"/>
</dbReference>
<sequence length="113" mass="12553">MGARYGLPACAALGARLRCAVLGKFGLTQSELLPRSLAANDLIADAAESIRAPVLQHVQWQHELFPLAGQLELFDRFSSTEKVLRGRLGPHPQTRPDDEMAWRDYITAQLNRT</sequence>
<organism evidence="1 2">
    <name type="scientific">Jatrophihabitans lederbergiae</name>
    <dbReference type="NCBI Taxonomy" id="3075547"/>
    <lineage>
        <taxon>Bacteria</taxon>
        <taxon>Bacillati</taxon>
        <taxon>Actinomycetota</taxon>
        <taxon>Actinomycetes</taxon>
        <taxon>Jatrophihabitantales</taxon>
        <taxon>Jatrophihabitantaceae</taxon>
        <taxon>Jatrophihabitans</taxon>
    </lineage>
</organism>
<proteinExistence type="predicted"/>
<name>A0ABU2JGT2_9ACTN</name>
<gene>
    <name evidence="1" type="ORF">RM423_22775</name>
</gene>
<dbReference type="Gene3D" id="3.40.50.1820">
    <property type="entry name" value="alpha/beta hydrolase"/>
    <property type="match status" value="1"/>
</dbReference>
<dbReference type="InterPro" id="IPR029058">
    <property type="entry name" value="AB_hydrolase_fold"/>
</dbReference>
<reference evidence="2" key="1">
    <citation type="submission" date="2023-07" db="EMBL/GenBank/DDBJ databases">
        <title>30 novel species of actinomycetes from the DSMZ collection.</title>
        <authorList>
            <person name="Nouioui I."/>
        </authorList>
    </citation>
    <scope>NUCLEOTIDE SEQUENCE [LARGE SCALE GENOMIC DNA]</scope>
    <source>
        <strain evidence="2">DSM 44399</strain>
    </source>
</reference>
<evidence type="ECO:0000313" key="1">
    <source>
        <dbReference type="EMBL" id="MDT0264197.1"/>
    </source>
</evidence>
<protein>
    <submittedName>
        <fullName evidence="1">Uncharacterized protein</fullName>
    </submittedName>
</protein>
<keyword evidence="2" id="KW-1185">Reference proteome</keyword>
<comment type="caution">
    <text evidence="1">The sequence shown here is derived from an EMBL/GenBank/DDBJ whole genome shotgun (WGS) entry which is preliminary data.</text>
</comment>
<accession>A0ABU2JGT2</accession>
<evidence type="ECO:0000313" key="2">
    <source>
        <dbReference type="Proteomes" id="UP001183176"/>
    </source>
</evidence>
<dbReference type="RefSeq" id="WP_311425339.1">
    <property type="nucleotide sequence ID" value="NZ_JAVREH010000077.1"/>
</dbReference>